<evidence type="ECO:0000313" key="3">
    <source>
        <dbReference type="Proteomes" id="UP000675940"/>
    </source>
</evidence>
<keyword evidence="3" id="KW-1185">Reference proteome</keyword>
<feature type="transmembrane region" description="Helical" evidence="1">
    <location>
        <begin position="134"/>
        <end position="158"/>
    </location>
</feature>
<feature type="transmembrane region" description="Helical" evidence="1">
    <location>
        <begin position="55"/>
        <end position="73"/>
    </location>
</feature>
<gene>
    <name evidence="2" type="ORF">J5474_12435</name>
</gene>
<dbReference type="AlphaFoldDB" id="A0A940MKQ6"/>
<feature type="transmembrane region" description="Helical" evidence="1">
    <location>
        <begin position="210"/>
        <end position="232"/>
    </location>
</feature>
<evidence type="ECO:0000313" key="2">
    <source>
        <dbReference type="EMBL" id="MBP0483296.1"/>
    </source>
</evidence>
<name>A0A940MKQ6_9RHOB</name>
<reference evidence="2" key="1">
    <citation type="submission" date="2021-03" db="EMBL/GenBank/DDBJ databases">
        <title>Sagittula salina sp. nov. strain M10.9X isolated from the marine waste.</title>
        <authorList>
            <person name="Satari L."/>
            <person name="Molina-Menor E."/>
            <person name="Vidal-Verdu A."/>
            <person name="Pascual J."/>
            <person name="Pereto J."/>
            <person name="Porcar M."/>
        </authorList>
    </citation>
    <scope>NUCLEOTIDE SEQUENCE</scope>
    <source>
        <strain evidence="2">M10.9X</strain>
    </source>
</reference>
<evidence type="ECO:0000256" key="1">
    <source>
        <dbReference type="SAM" id="Phobius"/>
    </source>
</evidence>
<keyword evidence="1" id="KW-0472">Membrane</keyword>
<accession>A0A940MKQ6</accession>
<protein>
    <submittedName>
        <fullName evidence="2">Uncharacterized protein</fullName>
    </submittedName>
</protein>
<dbReference type="Proteomes" id="UP000675940">
    <property type="component" value="Unassembled WGS sequence"/>
</dbReference>
<feature type="transmembrane region" description="Helical" evidence="1">
    <location>
        <begin position="178"/>
        <end position="198"/>
    </location>
</feature>
<comment type="caution">
    <text evidence="2">The sequence shown here is derived from an EMBL/GenBank/DDBJ whole genome shotgun (WGS) entry which is preliminary data.</text>
</comment>
<dbReference type="RefSeq" id="WP_209361233.1">
    <property type="nucleotide sequence ID" value="NZ_JAGISH010000006.1"/>
</dbReference>
<sequence>MRFLAFLWPTLAVLNRNVFAALRLSVLPVLAAVGVWVAARSYAPLIGGSALHMMAYLLAVLFALCLCYAWFAIRWHRFLLRKETQSALGGSFPPRTLRRYTLRLFALVAAILVASFLIAVITDPGGEMGLPAQWLRYFMVYMASGWVFYRLSPALAGVPLAQPLTRIEAWRATRGTDFACLGITFGTFLLTTLLQIPMTPEGADITPLEPLYITVSFWVQVLVFTTSVSVVYHATVMAPHPCGE</sequence>
<proteinExistence type="predicted"/>
<keyword evidence="1" id="KW-0812">Transmembrane</keyword>
<dbReference type="EMBL" id="JAGISH010000006">
    <property type="protein sequence ID" value="MBP0483296.1"/>
    <property type="molecule type" value="Genomic_DNA"/>
</dbReference>
<organism evidence="2 3">
    <name type="scientific">Sagittula salina</name>
    <dbReference type="NCBI Taxonomy" id="2820268"/>
    <lineage>
        <taxon>Bacteria</taxon>
        <taxon>Pseudomonadati</taxon>
        <taxon>Pseudomonadota</taxon>
        <taxon>Alphaproteobacteria</taxon>
        <taxon>Rhodobacterales</taxon>
        <taxon>Roseobacteraceae</taxon>
        <taxon>Sagittula</taxon>
    </lineage>
</organism>
<keyword evidence="1" id="KW-1133">Transmembrane helix</keyword>
<feature type="transmembrane region" description="Helical" evidence="1">
    <location>
        <begin position="104"/>
        <end position="122"/>
    </location>
</feature>